<protein>
    <recommendedName>
        <fullName evidence="4">Secreted protein</fullName>
    </recommendedName>
</protein>
<keyword evidence="1" id="KW-0732">Signal</keyword>
<organism evidence="2 3">
    <name type="scientific">Mytilus coruscus</name>
    <name type="common">Sea mussel</name>
    <dbReference type="NCBI Taxonomy" id="42192"/>
    <lineage>
        <taxon>Eukaryota</taxon>
        <taxon>Metazoa</taxon>
        <taxon>Spiralia</taxon>
        <taxon>Lophotrochozoa</taxon>
        <taxon>Mollusca</taxon>
        <taxon>Bivalvia</taxon>
        <taxon>Autobranchia</taxon>
        <taxon>Pteriomorphia</taxon>
        <taxon>Mytilida</taxon>
        <taxon>Mytiloidea</taxon>
        <taxon>Mytilidae</taxon>
        <taxon>Mytilinae</taxon>
        <taxon>Mytilus</taxon>
    </lineage>
</organism>
<sequence length="150" mass="17021">MLMNVLIFVLTFLFGVESLCFYPCRRQEVGKYIKLNDPGRNRVFQFNCKHPTLVVSPEIGVTRECFAQNGPFKVQRLQGHGLMFRCLKEMATDPSGQIVVLYAKPFRTYLKTPTLCEVCGAPDRWSLALFAAGKVNHLEAGDYKVDTEHS</sequence>
<keyword evidence="3" id="KW-1185">Reference proteome</keyword>
<evidence type="ECO:0008006" key="4">
    <source>
        <dbReference type="Google" id="ProtNLM"/>
    </source>
</evidence>
<dbReference type="EMBL" id="CACVKT020002952">
    <property type="protein sequence ID" value="CAC5380771.1"/>
    <property type="molecule type" value="Genomic_DNA"/>
</dbReference>
<evidence type="ECO:0000256" key="1">
    <source>
        <dbReference type="SAM" id="SignalP"/>
    </source>
</evidence>
<evidence type="ECO:0000313" key="2">
    <source>
        <dbReference type="EMBL" id="CAC5380771.1"/>
    </source>
</evidence>
<dbReference type="AlphaFoldDB" id="A0A6J8BBL5"/>
<name>A0A6J8BBL5_MYTCO</name>
<reference evidence="2 3" key="1">
    <citation type="submission" date="2020-06" db="EMBL/GenBank/DDBJ databases">
        <authorList>
            <person name="Li R."/>
            <person name="Bekaert M."/>
        </authorList>
    </citation>
    <scope>NUCLEOTIDE SEQUENCE [LARGE SCALE GENOMIC DNA]</scope>
    <source>
        <strain evidence="3">wild</strain>
    </source>
</reference>
<proteinExistence type="predicted"/>
<feature type="signal peptide" evidence="1">
    <location>
        <begin position="1"/>
        <end position="18"/>
    </location>
</feature>
<gene>
    <name evidence="2" type="ORF">MCOR_16716</name>
</gene>
<dbReference type="OrthoDB" id="6049414at2759"/>
<dbReference type="Proteomes" id="UP000507470">
    <property type="component" value="Unassembled WGS sequence"/>
</dbReference>
<feature type="chain" id="PRO_5027104362" description="Secreted protein" evidence="1">
    <location>
        <begin position="19"/>
        <end position="150"/>
    </location>
</feature>
<accession>A0A6J8BBL5</accession>
<evidence type="ECO:0000313" key="3">
    <source>
        <dbReference type="Proteomes" id="UP000507470"/>
    </source>
</evidence>